<sequence>MAPEYKYNSPMTHRARKRFGQNFLHDPGVISRIVSAINPSTEDHLVEIGPGQGAITEQFLPRVGRLDAVELDRDLVRLLESRYGDREHFHLHSADALKFDFCALAEEGEKLRVVGNLPYNISTPLLFHLLENSQCIRDMHFMLQKEVVERMVAGPGSKTYGRLSVMLQIRCQVQMLFPIGPGAFQPPPKVDSAFVRLTPYPHPLHQVNDIALFGQLVTQAFSQRRKTLRNTLKGLATEKTIEDCGIDPSIRAEQLSLEQFSCLYKGIASA</sequence>
<comment type="subcellular location">
    <subcellularLocation>
        <location evidence="7">Cytoplasm</location>
    </subcellularLocation>
</comment>
<evidence type="ECO:0000256" key="4">
    <source>
        <dbReference type="ARBA" id="ARBA00022679"/>
    </source>
</evidence>
<dbReference type="GO" id="GO:0052908">
    <property type="term" value="F:16S rRNA (adenine(1518)-N(6)/adenine(1519)-N(6))-dimethyltransferase activity"/>
    <property type="evidence" value="ECO:0007669"/>
    <property type="project" value="UniProtKB-EC"/>
</dbReference>
<organism evidence="10 11">
    <name type="scientific">Thiolapillus brandeum</name>
    <dbReference type="NCBI Taxonomy" id="1076588"/>
    <lineage>
        <taxon>Bacteria</taxon>
        <taxon>Pseudomonadati</taxon>
        <taxon>Pseudomonadota</taxon>
        <taxon>Gammaproteobacteria</taxon>
        <taxon>Chromatiales</taxon>
        <taxon>Sedimenticolaceae</taxon>
        <taxon>Thiolapillus</taxon>
    </lineage>
</organism>
<feature type="binding site" evidence="7 8">
    <location>
        <position position="24"/>
    </location>
    <ligand>
        <name>S-adenosyl-L-methionine</name>
        <dbReference type="ChEBI" id="CHEBI:59789"/>
    </ligand>
</feature>
<dbReference type="PROSITE" id="PS51689">
    <property type="entry name" value="SAM_RNA_A_N6_MT"/>
    <property type="match status" value="1"/>
</dbReference>
<evidence type="ECO:0000256" key="8">
    <source>
        <dbReference type="PROSITE-ProRule" id="PRU01026"/>
    </source>
</evidence>
<comment type="catalytic activity">
    <reaction evidence="7">
        <text>adenosine(1518)/adenosine(1519) in 16S rRNA + 4 S-adenosyl-L-methionine = N(6)-dimethyladenosine(1518)/N(6)-dimethyladenosine(1519) in 16S rRNA + 4 S-adenosyl-L-homocysteine + 4 H(+)</text>
        <dbReference type="Rhea" id="RHEA:19609"/>
        <dbReference type="Rhea" id="RHEA-COMP:10232"/>
        <dbReference type="Rhea" id="RHEA-COMP:10233"/>
        <dbReference type="ChEBI" id="CHEBI:15378"/>
        <dbReference type="ChEBI" id="CHEBI:57856"/>
        <dbReference type="ChEBI" id="CHEBI:59789"/>
        <dbReference type="ChEBI" id="CHEBI:74411"/>
        <dbReference type="ChEBI" id="CHEBI:74493"/>
        <dbReference type="EC" id="2.1.1.182"/>
    </reaction>
</comment>
<dbReference type="EMBL" id="AP012273">
    <property type="protein sequence ID" value="BAO45744.1"/>
    <property type="molecule type" value="Genomic_DNA"/>
</dbReference>
<dbReference type="InterPro" id="IPR020596">
    <property type="entry name" value="rRNA_Ade_Mease_Trfase_CS"/>
</dbReference>
<feature type="binding site" evidence="7 8">
    <location>
        <position position="116"/>
    </location>
    <ligand>
        <name>S-adenosyl-L-methionine</name>
        <dbReference type="ChEBI" id="CHEBI:59789"/>
    </ligand>
</feature>
<comment type="function">
    <text evidence="7">Specifically dimethylates two adjacent adenosines (A1518 and A1519) in the loop of a conserved hairpin near the 3'-end of 16S rRNA in the 30S particle. May play a critical role in biogenesis of 30S subunits.</text>
</comment>
<dbReference type="InterPro" id="IPR011530">
    <property type="entry name" value="rRNA_adenine_dimethylase"/>
</dbReference>
<dbReference type="PROSITE" id="PS01131">
    <property type="entry name" value="RRNA_A_DIMETH"/>
    <property type="match status" value="1"/>
</dbReference>
<dbReference type="InterPro" id="IPR020598">
    <property type="entry name" value="rRNA_Ade_methylase_Trfase_N"/>
</dbReference>
<dbReference type="SMART" id="SM00650">
    <property type="entry name" value="rADc"/>
    <property type="match status" value="1"/>
</dbReference>
<keyword evidence="2 7" id="KW-0698">rRNA processing</keyword>
<evidence type="ECO:0000256" key="3">
    <source>
        <dbReference type="ARBA" id="ARBA00022603"/>
    </source>
</evidence>
<dbReference type="Gene3D" id="1.10.8.100">
    <property type="entry name" value="Ribosomal RNA adenine dimethylase-like, domain 2"/>
    <property type="match status" value="1"/>
</dbReference>
<feature type="binding site" evidence="7 8">
    <location>
        <position position="49"/>
    </location>
    <ligand>
        <name>S-adenosyl-L-methionine</name>
        <dbReference type="ChEBI" id="CHEBI:59789"/>
    </ligand>
</feature>
<keyword evidence="3 7" id="KW-0489">Methyltransferase</keyword>
<dbReference type="HAMAP" id="MF_00607">
    <property type="entry name" value="16SrRNA_methyltr_A"/>
    <property type="match status" value="1"/>
</dbReference>
<protein>
    <recommendedName>
        <fullName evidence="7">Ribosomal RNA small subunit methyltransferase A</fullName>
        <ecNumber evidence="7">2.1.1.182</ecNumber>
    </recommendedName>
    <alternativeName>
        <fullName evidence="7">16S rRNA (adenine(1518)-N(6)/adenine(1519)-N(6))-dimethyltransferase</fullName>
    </alternativeName>
    <alternativeName>
        <fullName evidence="7">16S rRNA dimethyladenosine transferase</fullName>
    </alternativeName>
    <alternativeName>
        <fullName evidence="7">16S rRNA dimethylase</fullName>
    </alternativeName>
    <alternativeName>
        <fullName evidence="7">S-adenosylmethionine-6-N', N'-adenosyl(rRNA) dimethyltransferase</fullName>
    </alternativeName>
</protein>
<dbReference type="InterPro" id="IPR001737">
    <property type="entry name" value="KsgA/Erm"/>
</dbReference>
<comment type="similarity">
    <text evidence="7">Belongs to the class I-like SAM-binding methyltransferase superfamily. rRNA adenine N(6)-methyltransferase family. RsmA subfamily.</text>
</comment>
<dbReference type="SUPFAM" id="SSF53335">
    <property type="entry name" value="S-adenosyl-L-methionine-dependent methyltransferases"/>
    <property type="match status" value="1"/>
</dbReference>
<evidence type="ECO:0000256" key="1">
    <source>
        <dbReference type="ARBA" id="ARBA00022490"/>
    </source>
</evidence>
<evidence type="ECO:0000256" key="2">
    <source>
        <dbReference type="ARBA" id="ARBA00022552"/>
    </source>
</evidence>
<name>A0A7U6JIP3_9GAMM</name>
<dbReference type="NCBIfam" id="TIGR00755">
    <property type="entry name" value="ksgA"/>
    <property type="match status" value="1"/>
</dbReference>
<dbReference type="KEGG" id="tbn:TBH_C2843"/>
<evidence type="ECO:0000259" key="9">
    <source>
        <dbReference type="SMART" id="SM00650"/>
    </source>
</evidence>
<dbReference type="Pfam" id="PF00398">
    <property type="entry name" value="RrnaAD"/>
    <property type="match status" value="1"/>
</dbReference>
<reference evidence="10 11" key="1">
    <citation type="journal article" date="2014" name="PLoS ONE">
        <title>Physiological and genomic features of a novel sulfur-oxidizing gammaproteobacterium belonging to a previously uncultivated symbiotic lineage isolated from a hydrothermal vent.</title>
        <authorList>
            <person name="Nunoura T."/>
            <person name="Takaki Y."/>
            <person name="Kazama H."/>
            <person name="Kakuta J."/>
            <person name="Shimamura S."/>
            <person name="Makita H."/>
            <person name="Hirai M."/>
            <person name="Miyazaki M."/>
            <person name="Takai K."/>
        </authorList>
    </citation>
    <scope>NUCLEOTIDE SEQUENCE [LARGE SCALE GENOMIC DNA]</scope>
    <source>
        <strain evidence="10 11">Hiromi1</strain>
    </source>
</reference>
<dbReference type="EC" id="2.1.1.182" evidence="7"/>
<dbReference type="AlphaFoldDB" id="A0A7U6JIP3"/>
<feature type="binding site" evidence="7 8">
    <location>
        <position position="22"/>
    </location>
    <ligand>
        <name>S-adenosyl-L-methionine</name>
        <dbReference type="ChEBI" id="CHEBI:59789"/>
    </ligand>
</feature>
<keyword evidence="1 7" id="KW-0963">Cytoplasm</keyword>
<proteinExistence type="inferred from homology"/>
<keyword evidence="11" id="KW-1185">Reference proteome</keyword>
<gene>
    <name evidence="7 10" type="primary">ksgA</name>
    <name evidence="7" type="synonym">rsmA</name>
    <name evidence="10" type="ORF">TBH_C2843</name>
</gene>
<keyword evidence="6 7" id="KW-0694">RNA-binding</keyword>
<dbReference type="PANTHER" id="PTHR11727:SF7">
    <property type="entry name" value="DIMETHYLADENOSINE TRANSFERASE-RELATED"/>
    <property type="match status" value="1"/>
</dbReference>
<accession>A0A7U6JIP3</accession>
<evidence type="ECO:0000313" key="11">
    <source>
        <dbReference type="Proteomes" id="UP000031631"/>
    </source>
</evidence>
<evidence type="ECO:0000256" key="5">
    <source>
        <dbReference type="ARBA" id="ARBA00022691"/>
    </source>
</evidence>
<dbReference type="PANTHER" id="PTHR11727">
    <property type="entry name" value="DIMETHYLADENOSINE TRANSFERASE"/>
    <property type="match status" value="1"/>
</dbReference>
<feature type="domain" description="Ribosomal RNA adenine methylase transferase N-terminal" evidence="9">
    <location>
        <begin position="29"/>
        <end position="201"/>
    </location>
</feature>
<dbReference type="InterPro" id="IPR023165">
    <property type="entry name" value="rRNA_Ade_diMease-like_C"/>
</dbReference>
<evidence type="ECO:0000256" key="7">
    <source>
        <dbReference type="HAMAP-Rule" id="MF_00607"/>
    </source>
</evidence>
<dbReference type="Gene3D" id="3.40.50.150">
    <property type="entry name" value="Vaccinia Virus protein VP39"/>
    <property type="match status" value="1"/>
</dbReference>
<feature type="binding site" evidence="7 8">
    <location>
        <position position="70"/>
    </location>
    <ligand>
        <name>S-adenosyl-L-methionine</name>
        <dbReference type="ChEBI" id="CHEBI:59789"/>
    </ligand>
</feature>
<dbReference type="GO" id="GO:0005829">
    <property type="term" value="C:cytosol"/>
    <property type="evidence" value="ECO:0007669"/>
    <property type="project" value="TreeGrafter"/>
</dbReference>
<keyword evidence="4 7" id="KW-0808">Transferase</keyword>
<evidence type="ECO:0000256" key="6">
    <source>
        <dbReference type="ARBA" id="ARBA00022884"/>
    </source>
</evidence>
<dbReference type="InterPro" id="IPR029063">
    <property type="entry name" value="SAM-dependent_MTases_sf"/>
</dbReference>
<evidence type="ECO:0000313" key="10">
    <source>
        <dbReference type="EMBL" id="BAO45744.1"/>
    </source>
</evidence>
<dbReference type="Proteomes" id="UP000031631">
    <property type="component" value="Chromosome"/>
</dbReference>
<dbReference type="GO" id="GO:0003723">
    <property type="term" value="F:RNA binding"/>
    <property type="evidence" value="ECO:0007669"/>
    <property type="project" value="UniProtKB-UniRule"/>
</dbReference>
<feature type="binding site" evidence="7 8">
    <location>
        <position position="95"/>
    </location>
    <ligand>
        <name>S-adenosyl-L-methionine</name>
        <dbReference type="ChEBI" id="CHEBI:59789"/>
    </ligand>
</feature>
<keyword evidence="5 7" id="KW-0949">S-adenosyl-L-methionine</keyword>
<dbReference type="FunFam" id="1.10.8.100:FF:000001">
    <property type="entry name" value="Ribosomal RNA small subunit methyltransferase A"/>
    <property type="match status" value="1"/>
</dbReference>